<keyword evidence="3 6" id="KW-0812">Transmembrane</keyword>
<dbReference type="Pfam" id="PF02104">
    <property type="entry name" value="SURF1"/>
    <property type="match status" value="1"/>
</dbReference>
<gene>
    <name evidence="8" type="ORF">LUA81_01535</name>
    <name evidence="7" type="ORF">LUA82_01545</name>
</gene>
<dbReference type="PANTHER" id="PTHR23427:SF2">
    <property type="entry name" value="SURFEIT LOCUS PROTEIN 1"/>
    <property type="match status" value="1"/>
</dbReference>
<dbReference type="PANTHER" id="PTHR23427">
    <property type="entry name" value="SURFEIT LOCUS PROTEIN"/>
    <property type="match status" value="1"/>
</dbReference>
<evidence type="ECO:0000256" key="6">
    <source>
        <dbReference type="RuleBase" id="RU363076"/>
    </source>
</evidence>
<keyword evidence="4 6" id="KW-1133">Transmembrane helix</keyword>
<sequence>MKNSINYCALIVLPFCIMCILGTWQVFRLREKLRIIDNMKSLPIVLPNNDIKKYAYKNVSIRGSFENQNHFNVFAGSVGYYFLQPFKLVDGRTILVNRGILTDYKQQINILNNNIININGMLYCNFDKKIRWFIKNDSVKNLWIWFDIDGMSKVINVKLEACIIWADKTGLLGNLKPNMTLQVRNDHLEYIITWYSLAIIWVAGCIGFILKNNRK</sequence>
<dbReference type="CDD" id="cd06662">
    <property type="entry name" value="SURF1"/>
    <property type="match status" value="1"/>
</dbReference>
<dbReference type="EMBL" id="CP089286">
    <property type="protein sequence ID" value="UTO55744.1"/>
    <property type="molecule type" value="Genomic_DNA"/>
</dbReference>
<dbReference type="Proteomes" id="UP001059985">
    <property type="component" value="Chromosome"/>
</dbReference>
<name>A0A9Q9F3X8_9RICK</name>
<evidence type="ECO:0000313" key="8">
    <source>
        <dbReference type="EMBL" id="UTO56661.1"/>
    </source>
</evidence>
<dbReference type="PROSITE" id="PS50895">
    <property type="entry name" value="SURF1"/>
    <property type="match status" value="1"/>
</dbReference>
<evidence type="ECO:0000256" key="2">
    <source>
        <dbReference type="ARBA" id="ARBA00007165"/>
    </source>
</evidence>
<protein>
    <recommendedName>
        <fullName evidence="6">SURF1-like protein</fullName>
    </recommendedName>
</protein>
<evidence type="ECO:0000256" key="5">
    <source>
        <dbReference type="ARBA" id="ARBA00023136"/>
    </source>
</evidence>
<dbReference type="InterPro" id="IPR045214">
    <property type="entry name" value="Surf1/Surf4"/>
</dbReference>
<evidence type="ECO:0000256" key="3">
    <source>
        <dbReference type="ARBA" id="ARBA00022692"/>
    </source>
</evidence>
<accession>A0A9Q9F3X8</accession>
<dbReference type="EMBL" id="CP089285">
    <property type="protein sequence ID" value="UTO56661.1"/>
    <property type="molecule type" value="Genomic_DNA"/>
</dbReference>
<reference evidence="7" key="1">
    <citation type="journal article" date="2022" name="Microorganisms">
        <title>Assembly and Comparison of Ca. Neoehrlichia mikurensis Genomes.</title>
        <authorList>
            <person name="Azagi T."/>
            <person name="Dirks R.P."/>
            <person name="Yebra-Pimentel E.S."/>
            <person name="Schaap P.J."/>
            <person name="Koehorst J.J."/>
            <person name="Esser H.J."/>
            <person name="Sprong H."/>
        </authorList>
    </citation>
    <scope>NUCLEOTIDE SEQUENCE</scope>
    <source>
        <strain evidence="8">18-2804</strain>
        <strain evidence="7">18-2837</strain>
    </source>
</reference>
<evidence type="ECO:0000256" key="1">
    <source>
        <dbReference type="ARBA" id="ARBA00004370"/>
    </source>
</evidence>
<dbReference type="InterPro" id="IPR002994">
    <property type="entry name" value="Surf1/Shy1"/>
</dbReference>
<keyword evidence="10" id="KW-1185">Reference proteome</keyword>
<comment type="subcellular location">
    <subcellularLocation>
        <location evidence="6">Cell membrane</location>
        <topology evidence="6">Multi-pass membrane protein</topology>
    </subcellularLocation>
    <subcellularLocation>
        <location evidence="1">Membrane</location>
    </subcellularLocation>
</comment>
<evidence type="ECO:0000313" key="10">
    <source>
        <dbReference type="Proteomes" id="UP001059985"/>
    </source>
</evidence>
<keyword evidence="5 6" id="KW-0472">Membrane</keyword>
<evidence type="ECO:0000313" key="9">
    <source>
        <dbReference type="Proteomes" id="UP001059822"/>
    </source>
</evidence>
<dbReference type="Proteomes" id="UP001059822">
    <property type="component" value="Chromosome"/>
</dbReference>
<organism evidence="7 9">
    <name type="scientific">Neoehrlichia mikurensis</name>
    <dbReference type="NCBI Taxonomy" id="89586"/>
    <lineage>
        <taxon>Bacteria</taxon>
        <taxon>Pseudomonadati</taxon>
        <taxon>Pseudomonadota</taxon>
        <taxon>Alphaproteobacteria</taxon>
        <taxon>Rickettsiales</taxon>
        <taxon>Anaplasmataceae</taxon>
        <taxon>Candidatus Neoehrlichia</taxon>
    </lineage>
</organism>
<feature type="transmembrane region" description="Helical" evidence="6">
    <location>
        <begin position="7"/>
        <end position="27"/>
    </location>
</feature>
<evidence type="ECO:0000313" key="7">
    <source>
        <dbReference type="EMBL" id="UTO55744.1"/>
    </source>
</evidence>
<proteinExistence type="inferred from homology"/>
<comment type="similarity">
    <text evidence="2 6">Belongs to the SURF1 family.</text>
</comment>
<dbReference type="AlphaFoldDB" id="A0A9Q9F3X8"/>
<dbReference type="GO" id="GO:0005886">
    <property type="term" value="C:plasma membrane"/>
    <property type="evidence" value="ECO:0007669"/>
    <property type="project" value="UniProtKB-SubCell"/>
</dbReference>
<feature type="transmembrane region" description="Helical" evidence="6">
    <location>
        <begin position="192"/>
        <end position="210"/>
    </location>
</feature>
<dbReference type="RefSeq" id="WP_246575206.1">
    <property type="nucleotide sequence ID" value="NZ_CP054597.1"/>
</dbReference>
<evidence type="ECO:0000256" key="4">
    <source>
        <dbReference type="ARBA" id="ARBA00022989"/>
    </source>
</evidence>
<keyword evidence="6" id="KW-1003">Cell membrane</keyword>